<accession>A0A0L0DJ54</accession>
<feature type="region of interest" description="Disordered" evidence="2">
    <location>
        <begin position="372"/>
        <end position="394"/>
    </location>
</feature>
<keyword evidence="1" id="KW-0175">Coiled coil</keyword>
<evidence type="ECO:0000256" key="2">
    <source>
        <dbReference type="SAM" id="MobiDB-lite"/>
    </source>
</evidence>
<dbReference type="AlphaFoldDB" id="A0A0L0DJ54"/>
<keyword evidence="4" id="KW-1185">Reference proteome</keyword>
<protein>
    <submittedName>
        <fullName evidence="3">Uncharacterized protein</fullName>
    </submittedName>
</protein>
<evidence type="ECO:0000313" key="3">
    <source>
        <dbReference type="EMBL" id="KNC51363.1"/>
    </source>
</evidence>
<evidence type="ECO:0000256" key="1">
    <source>
        <dbReference type="SAM" id="Coils"/>
    </source>
</evidence>
<dbReference type="EMBL" id="GL349466">
    <property type="protein sequence ID" value="KNC51363.1"/>
    <property type="molecule type" value="Genomic_DNA"/>
</dbReference>
<feature type="coiled-coil region" evidence="1">
    <location>
        <begin position="295"/>
        <end position="371"/>
    </location>
</feature>
<feature type="coiled-coil region" evidence="1">
    <location>
        <begin position="28"/>
        <end position="70"/>
    </location>
</feature>
<dbReference type="OMA" id="CACNDED"/>
<proteinExistence type="predicted"/>
<evidence type="ECO:0000313" key="4">
    <source>
        <dbReference type="Proteomes" id="UP000054408"/>
    </source>
</evidence>
<feature type="compositionally biased region" description="Basic residues" evidence="2">
    <location>
        <begin position="378"/>
        <end position="394"/>
    </location>
</feature>
<dbReference type="GeneID" id="25566308"/>
<feature type="coiled-coil region" evidence="1">
    <location>
        <begin position="220"/>
        <end position="265"/>
    </location>
</feature>
<organism evidence="3 4">
    <name type="scientific">Thecamonas trahens ATCC 50062</name>
    <dbReference type="NCBI Taxonomy" id="461836"/>
    <lineage>
        <taxon>Eukaryota</taxon>
        <taxon>Apusozoa</taxon>
        <taxon>Apusomonadida</taxon>
        <taxon>Apusomonadidae</taxon>
        <taxon>Thecamonas</taxon>
    </lineage>
</organism>
<dbReference type="RefSeq" id="XP_013756281.1">
    <property type="nucleotide sequence ID" value="XM_013900827.1"/>
</dbReference>
<gene>
    <name evidence="3" type="ORF">AMSG_07379</name>
</gene>
<feature type="coiled-coil region" evidence="1">
    <location>
        <begin position="101"/>
        <end position="157"/>
    </location>
</feature>
<reference evidence="3 4" key="1">
    <citation type="submission" date="2010-05" db="EMBL/GenBank/DDBJ databases">
        <title>The Genome Sequence of Thecamonas trahens ATCC 50062.</title>
        <authorList>
            <consortium name="The Broad Institute Genome Sequencing Platform"/>
            <person name="Russ C."/>
            <person name="Cuomo C."/>
            <person name="Shea T."/>
            <person name="Young S.K."/>
            <person name="Zeng Q."/>
            <person name="Koehrsen M."/>
            <person name="Haas B."/>
            <person name="Borodovsky M."/>
            <person name="Guigo R."/>
            <person name="Alvarado L."/>
            <person name="Berlin A."/>
            <person name="Bochicchio J."/>
            <person name="Borenstein D."/>
            <person name="Chapman S."/>
            <person name="Chen Z."/>
            <person name="Freedman E."/>
            <person name="Gellesch M."/>
            <person name="Goldberg J."/>
            <person name="Griggs A."/>
            <person name="Gujja S."/>
            <person name="Heilman E."/>
            <person name="Heiman D."/>
            <person name="Hepburn T."/>
            <person name="Howarth C."/>
            <person name="Jen D."/>
            <person name="Larson L."/>
            <person name="Mehta T."/>
            <person name="Park D."/>
            <person name="Pearson M."/>
            <person name="Roberts A."/>
            <person name="Saif S."/>
            <person name="Shenoy N."/>
            <person name="Sisk P."/>
            <person name="Stolte C."/>
            <person name="Sykes S."/>
            <person name="Thomson T."/>
            <person name="Walk T."/>
            <person name="White J."/>
            <person name="Yandava C."/>
            <person name="Burger G."/>
            <person name="Gray M.W."/>
            <person name="Holland P.W.H."/>
            <person name="King N."/>
            <person name="Lang F.B.F."/>
            <person name="Roger A.J."/>
            <person name="Ruiz-Trillo I."/>
            <person name="Lander E."/>
            <person name="Nusbaum C."/>
        </authorList>
    </citation>
    <scope>NUCLEOTIDE SEQUENCE [LARGE SCALE GENOMIC DNA]</scope>
    <source>
        <strain evidence="3 4">ATCC 50062</strain>
    </source>
</reference>
<dbReference type="Proteomes" id="UP000054408">
    <property type="component" value="Unassembled WGS sequence"/>
</dbReference>
<sequence>MEAQYRCGLIEPSSPGVPPPQMYSSAFVAELQARYERQLEDMREAASLLVAEKEAEVAAARREASNAAAARDPDAVAAAHDEVLAQVEASNEAHMVREAGLAELAQARAEAKADVARLKEEHARKLAETREWYVQQVRDAESAREKAMQALAAERAAAGSGTAAAVETVKAEAHSVILELRNTLAAESQALVEARAALDSANASRKAELRVLRSKFDECLRVLQMKEAQFEAALARAAEEAHLRVSELEDKLAARERDAERADELHAAQIASYATKLERSQAAFSDMERRHASQLAAATTELDRLRTHYESVAAEGSTAVERAREADFTIRKLRDENELLLAELELNAADVERLRQENARLATELERMDSMVYGSGKSSRRARSGTAKRKAGRR</sequence>
<name>A0A0L0DJ54_THETB</name>